<dbReference type="EMBL" id="NOXS01000029">
    <property type="protein sequence ID" value="OYQ20231.1"/>
    <property type="molecule type" value="Genomic_DNA"/>
</dbReference>
<dbReference type="Proteomes" id="UP000216361">
    <property type="component" value="Unassembled WGS sequence"/>
</dbReference>
<sequence length="130" mass="14285">MDPARLARLALRPAQRAFAEWVEYRPQHAPAFPVRGVFNAAHTALSGEGEVDFSTTAPSLGIVDSDFPAPPRQSDRIVIRGRVYEVADVQPDGPNIGSLLILTTTQQRPDGRKPDRIDSTRRITDPEGID</sequence>
<dbReference type="AlphaFoldDB" id="A0A255XTM2"/>
<evidence type="ECO:0000256" key="1">
    <source>
        <dbReference type="SAM" id="MobiDB-lite"/>
    </source>
</evidence>
<keyword evidence="3" id="KW-1185">Reference proteome</keyword>
<comment type="caution">
    <text evidence="2">The sequence shown here is derived from an EMBL/GenBank/DDBJ whole genome shotgun (WGS) entry which is preliminary data.</text>
</comment>
<accession>A0A255XTM2</accession>
<dbReference type="InterPro" id="IPR008018">
    <property type="entry name" value="Phage_tail_attach_FII"/>
</dbReference>
<evidence type="ECO:0000313" key="3">
    <source>
        <dbReference type="Proteomes" id="UP000216361"/>
    </source>
</evidence>
<dbReference type="Gene3D" id="2.40.10.180">
    <property type="entry name" value="Phage tail proteins"/>
    <property type="match status" value="1"/>
</dbReference>
<protein>
    <submittedName>
        <fullName evidence="2">Uncharacterized protein</fullName>
    </submittedName>
</protein>
<name>A0A255XTM2_9PROT</name>
<proteinExistence type="predicted"/>
<dbReference type="OrthoDB" id="8232139at2"/>
<feature type="region of interest" description="Disordered" evidence="1">
    <location>
        <begin position="103"/>
        <end position="130"/>
    </location>
</feature>
<evidence type="ECO:0000313" key="2">
    <source>
        <dbReference type="EMBL" id="OYQ20231.1"/>
    </source>
</evidence>
<feature type="compositionally biased region" description="Basic and acidic residues" evidence="1">
    <location>
        <begin position="109"/>
        <end position="130"/>
    </location>
</feature>
<dbReference type="RefSeq" id="WP_094408054.1">
    <property type="nucleotide sequence ID" value="NZ_BMJZ01000001.1"/>
</dbReference>
<gene>
    <name evidence="2" type="ORF">CHR90_05850</name>
</gene>
<reference evidence="2 3" key="1">
    <citation type="submission" date="2017-07" db="EMBL/GenBank/DDBJ databases">
        <title>Elstera cyanobacteriorum sp. nov., a novel bacterium isolated from cyanobacterial aggregates in a eutrophic lake.</title>
        <authorList>
            <person name="Cai H."/>
        </authorList>
    </citation>
    <scope>NUCLEOTIDE SEQUENCE [LARGE SCALE GENOMIC DNA]</scope>
    <source>
        <strain evidence="2 3">TH019</strain>
    </source>
</reference>
<organism evidence="2 3">
    <name type="scientific">Elstera cyanobacteriorum</name>
    <dbReference type="NCBI Taxonomy" id="2022747"/>
    <lineage>
        <taxon>Bacteria</taxon>
        <taxon>Pseudomonadati</taxon>
        <taxon>Pseudomonadota</taxon>
        <taxon>Alphaproteobacteria</taxon>
        <taxon>Rhodospirillales</taxon>
        <taxon>Rhodospirillaceae</taxon>
        <taxon>Elstera</taxon>
    </lineage>
</organism>
<dbReference type="InterPro" id="IPR053734">
    <property type="entry name" value="Phage_Head-Tail_Connect_sf"/>
</dbReference>
<dbReference type="Pfam" id="PF05354">
    <property type="entry name" value="Phage_attach"/>
    <property type="match status" value="1"/>
</dbReference>
<dbReference type="GO" id="GO:0019068">
    <property type="term" value="P:virion assembly"/>
    <property type="evidence" value="ECO:0007669"/>
    <property type="project" value="InterPro"/>
</dbReference>